<dbReference type="EMBL" id="JACFXV010000053">
    <property type="protein sequence ID" value="MBA5777900.1"/>
    <property type="molecule type" value="Genomic_DNA"/>
</dbReference>
<proteinExistence type="predicted"/>
<keyword evidence="2" id="KW-0812">Transmembrane</keyword>
<evidence type="ECO:0000256" key="2">
    <source>
        <dbReference type="SAM" id="Phobius"/>
    </source>
</evidence>
<keyword evidence="2" id="KW-1133">Transmembrane helix</keyword>
<keyword evidence="2" id="KW-0472">Membrane</keyword>
<name>A0A839ADP4_9HYPH</name>
<evidence type="ECO:0000313" key="3">
    <source>
        <dbReference type="EMBL" id="MBA5777900.1"/>
    </source>
</evidence>
<keyword evidence="4" id="KW-1185">Reference proteome</keyword>
<protein>
    <submittedName>
        <fullName evidence="3">Uncharacterized protein</fullName>
    </submittedName>
</protein>
<evidence type="ECO:0000313" key="4">
    <source>
        <dbReference type="Proteomes" id="UP000541109"/>
    </source>
</evidence>
<accession>A0A839ADP4</accession>
<feature type="region of interest" description="Disordered" evidence="1">
    <location>
        <begin position="66"/>
        <end position="138"/>
    </location>
</feature>
<feature type="transmembrane region" description="Helical" evidence="2">
    <location>
        <begin position="20"/>
        <end position="40"/>
    </location>
</feature>
<organism evidence="3 4">
    <name type="scientific">Stappia albiluteola</name>
    <dbReference type="NCBI Taxonomy" id="2758565"/>
    <lineage>
        <taxon>Bacteria</taxon>
        <taxon>Pseudomonadati</taxon>
        <taxon>Pseudomonadota</taxon>
        <taxon>Alphaproteobacteria</taxon>
        <taxon>Hyphomicrobiales</taxon>
        <taxon>Stappiaceae</taxon>
        <taxon>Stappia</taxon>
    </lineage>
</organism>
<gene>
    <name evidence="3" type="ORF">H2509_12280</name>
</gene>
<dbReference type="AlphaFoldDB" id="A0A839ADP4"/>
<reference evidence="3 4" key="1">
    <citation type="submission" date="2020-07" db="EMBL/GenBank/DDBJ databases">
        <title>Stappia sp., F7233, whole genome shotgun sequencing project.</title>
        <authorList>
            <person name="Jiang S."/>
            <person name="Liu Z.W."/>
            <person name="Du Z.J."/>
        </authorList>
    </citation>
    <scope>NUCLEOTIDE SEQUENCE [LARGE SCALE GENOMIC DNA]</scope>
    <source>
        <strain evidence="3 4">F7233</strain>
    </source>
</reference>
<evidence type="ECO:0000256" key="1">
    <source>
        <dbReference type="SAM" id="MobiDB-lite"/>
    </source>
</evidence>
<dbReference type="RefSeq" id="WP_182165688.1">
    <property type="nucleotide sequence ID" value="NZ_JACFXV010000053.1"/>
</dbReference>
<comment type="caution">
    <text evidence="3">The sequence shown here is derived from an EMBL/GenBank/DDBJ whole genome shotgun (WGS) entry which is preliminary data.</text>
</comment>
<sequence>MAVKREDGFRWEQDTGARAARQLMTATCIGLALALTLVFFGRPVAAVLRGAEASPPDVQLKQASAPAHLEATAHAVPQASNPDRSIEPANDAAQAIEKAQVRHPDKTAGGLAQSSSRDIKAERATAALPASPRADRVN</sequence>
<dbReference type="Proteomes" id="UP000541109">
    <property type="component" value="Unassembled WGS sequence"/>
</dbReference>